<gene>
    <name evidence="11" type="ORF">CALCODRAFT_450301</name>
</gene>
<proteinExistence type="predicted"/>
<keyword evidence="2 7" id="KW-0812">Transmembrane</keyword>
<feature type="region of interest" description="Disordered" evidence="6">
    <location>
        <begin position="370"/>
        <end position="416"/>
    </location>
</feature>
<dbReference type="InParanoid" id="A0A165HFH9"/>
<feature type="coiled-coil region" evidence="5">
    <location>
        <begin position="479"/>
        <end position="506"/>
    </location>
</feature>
<dbReference type="Proteomes" id="UP000076842">
    <property type="component" value="Unassembled WGS sequence"/>
</dbReference>
<evidence type="ECO:0008006" key="13">
    <source>
        <dbReference type="Google" id="ProtNLM"/>
    </source>
</evidence>
<feature type="compositionally biased region" description="Pro residues" evidence="6">
    <location>
        <begin position="15"/>
        <end position="26"/>
    </location>
</feature>
<evidence type="ECO:0000256" key="2">
    <source>
        <dbReference type="ARBA" id="ARBA00022692"/>
    </source>
</evidence>
<feature type="domain" description="Integral membrane bound transporter" evidence="10">
    <location>
        <begin position="704"/>
        <end position="836"/>
    </location>
</feature>
<feature type="transmembrane region" description="Helical" evidence="7">
    <location>
        <begin position="675"/>
        <end position="693"/>
    </location>
</feature>
<feature type="transmembrane region" description="Helical" evidence="7">
    <location>
        <begin position="112"/>
        <end position="137"/>
    </location>
</feature>
<dbReference type="InterPro" id="IPR018820">
    <property type="entry name" value="BRE4-related_DUF2421"/>
</dbReference>
<feature type="transmembrane region" description="Helical" evidence="7">
    <location>
        <begin position="755"/>
        <end position="776"/>
    </location>
</feature>
<evidence type="ECO:0000259" key="10">
    <source>
        <dbReference type="Pfam" id="PF13515"/>
    </source>
</evidence>
<name>A0A165HFH9_9BASI</name>
<organism evidence="11 12">
    <name type="scientific">Calocera cornea HHB12733</name>
    <dbReference type="NCBI Taxonomy" id="1353952"/>
    <lineage>
        <taxon>Eukaryota</taxon>
        <taxon>Fungi</taxon>
        <taxon>Dikarya</taxon>
        <taxon>Basidiomycota</taxon>
        <taxon>Agaricomycotina</taxon>
        <taxon>Dacrymycetes</taxon>
        <taxon>Dacrymycetales</taxon>
        <taxon>Dacrymycetaceae</taxon>
        <taxon>Calocera</taxon>
    </lineage>
</organism>
<evidence type="ECO:0000259" key="9">
    <source>
        <dbReference type="Pfam" id="PF10337"/>
    </source>
</evidence>
<dbReference type="Pfam" id="PF10337">
    <property type="entry name" value="ArAE_2_N"/>
    <property type="match status" value="1"/>
</dbReference>
<feature type="transmembrane region" description="Helical" evidence="7">
    <location>
        <begin position="207"/>
        <end position="227"/>
    </location>
</feature>
<dbReference type="InterPro" id="IPR018823">
    <property type="entry name" value="ArAE_2_N"/>
</dbReference>
<feature type="transmembrane region" description="Helical" evidence="7">
    <location>
        <begin position="728"/>
        <end position="749"/>
    </location>
</feature>
<feature type="transmembrane region" description="Helical" evidence="7">
    <location>
        <begin position="705"/>
        <end position="721"/>
    </location>
</feature>
<dbReference type="GO" id="GO:0016020">
    <property type="term" value="C:membrane"/>
    <property type="evidence" value="ECO:0007669"/>
    <property type="project" value="UniProtKB-SubCell"/>
</dbReference>
<feature type="transmembrane region" description="Helical" evidence="7">
    <location>
        <begin position="181"/>
        <end position="200"/>
    </location>
</feature>
<keyword evidence="3 7" id="KW-1133">Transmembrane helix</keyword>
<reference evidence="11 12" key="1">
    <citation type="journal article" date="2016" name="Mol. Biol. Evol.">
        <title>Comparative Genomics of Early-Diverging Mushroom-Forming Fungi Provides Insights into the Origins of Lignocellulose Decay Capabilities.</title>
        <authorList>
            <person name="Nagy L.G."/>
            <person name="Riley R."/>
            <person name="Tritt A."/>
            <person name="Adam C."/>
            <person name="Daum C."/>
            <person name="Floudas D."/>
            <person name="Sun H."/>
            <person name="Yadav J.S."/>
            <person name="Pangilinan J."/>
            <person name="Larsson K.H."/>
            <person name="Matsuura K."/>
            <person name="Barry K."/>
            <person name="Labutti K."/>
            <person name="Kuo R."/>
            <person name="Ohm R.A."/>
            <person name="Bhattacharya S.S."/>
            <person name="Shirouzu T."/>
            <person name="Yoshinaga Y."/>
            <person name="Martin F.M."/>
            <person name="Grigoriev I.V."/>
            <person name="Hibbett D.S."/>
        </authorList>
    </citation>
    <scope>NUCLEOTIDE SEQUENCE [LARGE SCALE GENOMIC DNA]</scope>
    <source>
        <strain evidence="11 12">HHB12733</strain>
    </source>
</reference>
<dbReference type="AlphaFoldDB" id="A0A165HFH9"/>
<comment type="subcellular location">
    <subcellularLocation>
        <location evidence="1">Membrane</location>
        <topology evidence="1">Multi-pass membrane protein</topology>
    </subcellularLocation>
</comment>
<feature type="transmembrane region" description="Helical" evidence="7">
    <location>
        <begin position="822"/>
        <end position="841"/>
    </location>
</feature>
<feature type="transmembrane region" description="Helical" evidence="7">
    <location>
        <begin position="233"/>
        <end position="258"/>
    </location>
</feature>
<feature type="transmembrane region" description="Helical" evidence="7">
    <location>
        <begin position="783"/>
        <end position="802"/>
    </location>
</feature>
<feature type="compositionally biased region" description="Low complexity" evidence="6">
    <location>
        <begin position="1"/>
        <end position="14"/>
    </location>
</feature>
<evidence type="ECO:0000256" key="6">
    <source>
        <dbReference type="SAM" id="MobiDB-lite"/>
    </source>
</evidence>
<evidence type="ECO:0000313" key="12">
    <source>
        <dbReference type="Proteomes" id="UP000076842"/>
    </source>
</evidence>
<feature type="domain" description="DUF2421" evidence="8">
    <location>
        <begin position="840"/>
        <end position="1085"/>
    </location>
</feature>
<feature type="region of interest" description="Disordered" evidence="6">
    <location>
        <begin position="1"/>
        <end position="40"/>
    </location>
</feature>
<dbReference type="PANTHER" id="PTHR37994">
    <property type="entry name" value="ARAE_2_N DOMAIN-CONTAINING PROTEIN-RELATED"/>
    <property type="match status" value="1"/>
</dbReference>
<sequence length="1115" mass="121748">MSSTAVPTTAAGSPPSSPSDKPPAPPKRSTTTTTTTPKPKPLQAWLDAHLPAWLALALRTRRTWKTFIRCIVVFVVMMTLLVDQVTLQTLGQAAFFGAIVSLMLTPNMAVSLFMIAAIMLVVGMCLGWAWGCAAMAASLAARSQTLLASQYTTAESNLISGVAPDAQFQAFVFQGLFLDPAASTVFGVFFFVGTFGFALIRAYAPRLTLLAIFGTIVLDVMCSYGPLFPSAQYMLATLFLIPTAMYIAVALAGILLIFPESMNHVWMTTLTETVLTPAHAMLASQQPLLALDPSDTDAWQETRDSVGATARNMIEATQGLMGQTGMVDLEVSRGRLGPGDLKAVGGKMMGLASRTLGLMSFMILVDDRNKGDAASPAGSRPNGASSGVDKPAKDKDKDPLSPLAPGTGTATPQSAQRFDMLREKVRRREAEHGHDLDNLLPLLLDGTRGLLAACEGALKGRIEWLRYVNSTRWRGSKSQKEEESAYEEAKAQVEAVRTALASLRGEQRLRVLEPFEKFFDPASGNLLEEIRQRADERIFAANSLFLCFVFGTTLKAYAETLLELLDVLVELQRKRARNRLWFPSGFGKIGRKLLARHADEGTGLEMGVSAAVAAGEDDATAVDSSSVSVEDDEGEIVHESKAQPLDPDSSPPRTWLGRGYMSLTAGFRWFMRPQAIFALRYSVVSISIFAFAVHPRTAYFNYANRGLWALIMAQTGLGVYAGEQIASFILRVSGTMIGLVLGMLAWYIGAGRGNGNGYGMVVITTVIISPFLFIRVAGPMQSIVVFLMIGTMIIFVVGYSWVDSHVATISNAGVGVFIAWRRALLVLIGFGCAFVVMVLPYPTSARQVVRKTLAFTTEELGNVLALEMDGCIQSTHDTETHWKRMKDQGLKSVGGRVLGISQQLQGILPSMTTAKFEPTFKGPWPADTYQRLMLGQWRFIQSIALLNASLSDLNAAWLHTLVHKTPFFNPNFLADLSSTIYIVARCLRHGNPIPATLVPLRERLIYHDRHGMAFGSPRSTEPEILPDELQAGPEHIDGARIGLREMTLSTLKDEQLVFHSTAIVALAQVIRTVDNITEIVRELCGTTQMFVGLDTMRDEYLGMEEAAIRRMEKRK</sequence>
<dbReference type="EMBL" id="KV423942">
    <property type="protein sequence ID" value="KZT59231.1"/>
    <property type="molecule type" value="Genomic_DNA"/>
</dbReference>
<protein>
    <recommendedName>
        <fullName evidence="13">ER transporter 6TM N-terminal domain-containing protein</fullName>
    </recommendedName>
</protein>
<keyword evidence="12" id="KW-1185">Reference proteome</keyword>
<dbReference type="PANTHER" id="PTHR37994:SF3">
    <property type="entry name" value="ER TRANSPORTER 6TM N-TERMINAL DOMAIN-CONTAINING PROTEIN"/>
    <property type="match status" value="1"/>
</dbReference>
<evidence type="ECO:0000259" key="8">
    <source>
        <dbReference type="Pfam" id="PF10334"/>
    </source>
</evidence>
<evidence type="ECO:0000256" key="3">
    <source>
        <dbReference type="ARBA" id="ARBA00022989"/>
    </source>
</evidence>
<evidence type="ECO:0000256" key="1">
    <source>
        <dbReference type="ARBA" id="ARBA00004141"/>
    </source>
</evidence>
<dbReference type="STRING" id="1353952.A0A165HFH9"/>
<evidence type="ECO:0000256" key="4">
    <source>
        <dbReference type="ARBA" id="ARBA00023136"/>
    </source>
</evidence>
<dbReference type="Pfam" id="PF13515">
    <property type="entry name" value="FUSC_2"/>
    <property type="match status" value="1"/>
</dbReference>
<feature type="domain" description="Putative ER transporter 6TM N-terminal" evidence="9">
    <location>
        <begin position="50"/>
        <end position="501"/>
    </location>
</feature>
<keyword evidence="5" id="KW-0175">Coiled coil</keyword>
<evidence type="ECO:0000256" key="5">
    <source>
        <dbReference type="SAM" id="Coils"/>
    </source>
</evidence>
<dbReference type="InterPro" id="IPR049453">
    <property type="entry name" value="Memb_transporter_dom"/>
</dbReference>
<evidence type="ECO:0000256" key="7">
    <source>
        <dbReference type="SAM" id="Phobius"/>
    </source>
</evidence>
<evidence type="ECO:0000313" key="11">
    <source>
        <dbReference type="EMBL" id="KZT59231.1"/>
    </source>
</evidence>
<feature type="region of interest" description="Disordered" evidence="6">
    <location>
        <begin position="623"/>
        <end position="650"/>
    </location>
</feature>
<dbReference type="Pfam" id="PF10334">
    <property type="entry name" value="BRE4"/>
    <property type="match status" value="1"/>
</dbReference>
<dbReference type="OrthoDB" id="2274698at2759"/>
<feature type="compositionally biased region" description="Low complexity" evidence="6">
    <location>
        <begin position="27"/>
        <end position="37"/>
    </location>
</feature>
<keyword evidence="4 7" id="KW-0472">Membrane</keyword>
<accession>A0A165HFH9</accession>
<feature type="compositionally biased region" description="Basic and acidic residues" evidence="6">
    <location>
        <begin position="390"/>
        <end position="399"/>
    </location>
</feature>
<feature type="transmembrane region" description="Helical" evidence="7">
    <location>
        <begin position="66"/>
        <end position="82"/>
    </location>
</feature>